<evidence type="ECO:0000256" key="6">
    <source>
        <dbReference type="SAM" id="Coils"/>
    </source>
</evidence>
<organism evidence="8 9">
    <name type="scientific">Taurinivorans muris</name>
    <dbReference type="NCBI Taxonomy" id="2787751"/>
    <lineage>
        <taxon>Bacteria</taxon>
        <taxon>Pseudomonadati</taxon>
        <taxon>Thermodesulfobacteriota</taxon>
        <taxon>Desulfovibrionia</taxon>
        <taxon>Desulfovibrionales</taxon>
        <taxon>Desulfovibrionaceae</taxon>
        <taxon>Taurinivorans</taxon>
    </lineage>
</organism>
<dbReference type="Gene3D" id="2.40.10.350">
    <property type="entry name" value="Rod shape-determining protein MreC, domain 2"/>
    <property type="match status" value="1"/>
</dbReference>
<dbReference type="Proteomes" id="UP001058120">
    <property type="component" value="Chromosome"/>
</dbReference>
<protein>
    <recommendedName>
        <fullName evidence="2 5">Cell shape-determining protein MreC</fullName>
    </recommendedName>
    <alternativeName>
        <fullName evidence="4 5">Cell shape protein MreC</fullName>
    </alternativeName>
</protein>
<gene>
    <name evidence="8" type="primary">mreC</name>
    <name evidence="8" type="ORF">JBF11_03245</name>
</gene>
<dbReference type="InterPro" id="IPR042175">
    <property type="entry name" value="Cell/Rod_MreC_2"/>
</dbReference>
<evidence type="ECO:0000313" key="9">
    <source>
        <dbReference type="Proteomes" id="UP001058120"/>
    </source>
</evidence>
<dbReference type="PIRSF" id="PIRSF038471">
    <property type="entry name" value="MreC"/>
    <property type="match status" value="1"/>
</dbReference>
<dbReference type="Pfam" id="PF04085">
    <property type="entry name" value="MreC"/>
    <property type="match status" value="1"/>
</dbReference>
<keyword evidence="9" id="KW-1185">Reference proteome</keyword>
<comment type="function">
    <text evidence="5">Involved in formation and maintenance of cell shape.</text>
</comment>
<dbReference type="EMBL" id="CP065938">
    <property type="protein sequence ID" value="UWX06341.1"/>
    <property type="molecule type" value="Genomic_DNA"/>
</dbReference>
<dbReference type="PANTHER" id="PTHR34138">
    <property type="entry name" value="CELL SHAPE-DETERMINING PROTEIN MREC"/>
    <property type="match status" value="1"/>
</dbReference>
<proteinExistence type="inferred from homology"/>
<evidence type="ECO:0000256" key="3">
    <source>
        <dbReference type="ARBA" id="ARBA00022960"/>
    </source>
</evidence>
<sequence>MNARRLIVVSVLLFLFFLGIYTWNERTNKLDAISTNVGIEVVGFFVRSVVYVQTTISDFWNNYVSLVSVNEENEELKEELFQIKRELSFAKEEKAELDRLRKLLSIEYVSDWKTVGVRILAWRLGANDFFDSFVLSKGFFSGSKVGTPIINADGLVGRVLKAGPYTSIALLLTDSGSSVSVITEKGRVSGIVQGNGHNQYLSMRFVKQNEEVKIGELVITSGLDLSFPKGIPVGEVVSVELSANSMLDIKVKPLVVFDKLEEVLLLQNPFEHILPEGSPVYSPRPNNLFSPMQSPLLVRAEENENFEKAFDEQANKSANGAN</sequence>
<comment type="similarity">
    <text evidence="1 5">Belongs to the MreC family.</text>
</comment>
<accession>A0ABY5Y2Q1</accession>
<evidence type="ECO:0000256" key="4">
    <source>
        <dbReference type="ARBA" id="ARBA00032089"/>
    </source>
</evidence>
<evidence type="ECO:0000256" key="1">
    <source>
        <dbReference type="ARBA" id="ARBA00009369"/>
    </source>
</evidence>
<name>A0ABY5Y2Q1_9BACT</name>
<feature type="coiled-coil region" evidence="6">
    <location>
        <begin position="66"/>
        <end position="100"/>
    </location>
</feature>
<evidence type="ECO:0000313" key="8">
    <source>
        <dbReference type="EMBL" id="UWX06341.1"/>
    </source>
</evidence>
<dbReference type="NCBIfam" id="TIGR00219">
    <property type="entry name" value="mreC"/>
    <property type="match status" value="1"/>
</dbReference>
<dbReference type="RefSeq" id="WP_334315945.1">
    <property type="nucleotide sequence ID" value="NZ_CP065938.1"/>
</dbReference>
<dbReference type="InterPro" id="IPR055342">
    <property type="entry name" value="MreC_beta-barrel_core"/>
</dbReference>
<evidence type="ECO:0000259" key="7">
    <source>
        <dbReference type="Pfam" id="PF04085"/>
    </source>
</evidence>
<reference evidence="8" key="1">
    <citation type="submission" date="2020-12" db="EMBL/GenBank/DDBJ databases">
        <title>Taurinivorans muris gen. nov., sp. nov., fundamental and realized metabolic niche of a ubiquitous sulfidogenic bacterium in the murine intestine.</title>
        <authorList>
            <person name="Ye H."/>
            <person name="Hanson B.T."/>
            <person name="Loy A."/>
        </authorList>
    </citation>
    <scope>NUCLEOTIDE SEQUENCE</scope>
    <source>
        <strain evidence="8">LT0009</strain>
    </source>
</reference>
<feature type="domain" description="Rod shape-determining protein MreC beta-barrel core" evidence="7">
    <location>
        <begin position="127"/>
        <end position="266"/>
    </location>
</feature>
<keyword evidence="3 5" id="KW-0133">Cell shape</keyword>
<dbReference type="InterPro" id="IPR007221">
    <property type="entry name" value="MreC"/>
</dbReference>
<keyword evidence="6" id="KW-0175">Coiled coil</keyword>
<evidence type="ECO:0000256" key="5">
    <source>
        <dbReference type="PIRNR" id="PIRNR038471"/>
    </source>
</evidence>
<dbReference type="PANTHER" id="PTHR34138:SF1">
    <property type="entry name" value="CELL SHAPE-DETERMINING PROTEIN MREC"/>
    <property type="match status" value="1"/>
</dbReference>
<dbReference type="Gene3D" id="2.40.10.340">
    <property type="entry name" value="Rod shape-determining protein MreC, domain 1"/>
    <property type="match status" value="1"/>
</dbReference>
<dbReference type="InterPro" id="IPR042177">
    <property type="entry name" value="Cell/Rod_1"/>
</dbReference>
<evidence type="ECO:0000256" key="2">
    <source>
        <dbReference type="ARBA" id="ARBA00013855"/>
    </source>
</evidence>